<keyword evidence="2" id="KW-0677">Repeat</keyword>
<gene>
    <name evidence="3" type="ORF">EGW08_002563</name>
</gene>
<accession>A0A433U751</accession>
<evidence type="ECO:0000313" key="3">
    <source>
        <dbReference type="EMBL" id="RUS89642.1"/>
    </source>
</evidence>
<comment type="caution">
    <text evidence="3">The sequence shown here is derived from an EMBL/GenBank/DDBJ whole genome shotgun (WGS) entry which is preliminary data.</text>
</comment>
<dbReference type="PANTHER" id="PTHR46228">
    <property type="entry name" value="KELCH DOMAIN-CONTAINING PROTEIN"/>
    <property type="match status" value="1"/>
</dbReference>
<evidence type="ECO:0000313" key="4">
    <source>
        <dbReference type="Proteomes" id="UP000271974"/>
    </source>
</evidence>
<dbReference type="PANTHER" id="PTHR46228:SF2">
    <property type="entry name" value="KELCH REPEAT PROTEIN (AFU_ORTHOLOGUE AFUA_4G14350)"/>
    <property type="match status" value="1"/>
</dbReference>
<dbReference type="InterPro" id="IPR015915">
    <property type="entry name" value="Kelch-typ_b-propeller"/>
</dbReference>
<evidence type="ECO:0000256" key="1">
    <source>
        <dbReference type="ARBA" id="ARBA00022441"/>
    </source>
</evidence>
<evidence type="ECO:0000256" key="2">
    <source>
        <dbReference type="ARBA" id="ARBA00022737"/>
    </source>
</evidence>
<dbReference type="Gene3D" id="2.120.10.80">
    <property type="entry name" value="Kelch-type beta propeller"/>
    <property type="match status" value="2"/>
</dbReference>
<reference evidence="3 4" key="1">
    <citation type="submission" date="2019-01" db="EMBL/GenBank/DDBJ databases">
        <title>A draft genome assembly of the solar-powered sea slug Elysia chlorotica.</title>
        <authorList>
            <person name="Cai H."/>
            <person name="Li Q."/>
            <person name="Fang X."/>
            <person name="Li J."/>
            <person name="Curtis N.E."/>
            <person name="Altenburger A."/>
            <person name="Shibata T."/>
            <person name="Feng M."/>
            <person name="Maeda T."/>
            <person name="Schwartz J.A."/>
            <person name="Shigenobu S."/>
            <person name="Lundholm N."/>
            <person name="Nishiyama T."/>
            <person name="Yang H."/>
            <person name="Hasebe M."/>
            <person name="Li S."/>
            <person name="Pierce S.K."/>
            <person name="Wang J."/>
        </authorList>
    </citation>
    <scope>NUCLEOTIDE SEQUENCE [LARGE SCALE GENOMIC DNA]</scope>
    <source>
        <strain evidence="3">EC2010</strain>
        <tissue evidence="3">Whole organism of an adult</tissue>
    </source>
</reference>
<dbReference type="InterPro" id="IPR011043">
    <property type="entry name" value="Gal_Oxase/kelch_b-propeller"/>
</dbReference>
<organism evidence="3 4">
    <name type="scientific">Elysia chlorotica</name>
    <name type="common">Eastern emerald elysia</name>
    <name type="synonym">Sea slug</name>
    <dbReference type="NCBI Taxonomy" id="188477"/>
    <lineage>
        <taxon>Eukaryota</taxon>
        <taxon>Metazoa</taxon>
        <taxon>Spiralia</taxon>
        <taxon>Lophotrochozoa</taxon>
        <taxon>Mollusca</taxon>
        <taxon>Gastropoda</taxon>
        <taxon>Heterobranchia</taxon>
        <taxon>Euthyneura</taxon>
        <taxon>Panpulmonata</taxon>
        <taxon>Sacoglossa</taxon>
        <taxon>Placobranchoidea</taxon>
        <taxon>Plakobranchidae</taxon>
        <taxon>Elysia</taxon>
    </lineage>
</organism>
<proteinExistence type="predicted"/>
<dbReference type="AlphaFoldDB" id="A0A433U751"/>
<keyword evidence="4" id="KW-1185">Reference proteome</keyword>
<dbReference type="PROSITE" id="PS51257">
    <property type="entry name" value="PROKAR_LIPOPROTEIN"/>
    <property type="match status" value="1"/>
</dbReference>
<dbReference type="SUPFAM" id="SSF117281">
    <property type="entry name" value="Kelch motif"/>
    <property type="match status" value="1"/>
</dbReference>
<dbReference type="EMBL" id="RQTK01000050">
    <property type="protein sequence ID" value="RUS89642.1"/>
    <property type="molecule type" value="Genomic_DNA"/>
</dbReference>
<keyword evidence="1" id="KW-0880">Kelch repeat</keyword>
<dbReference type="SUPFAM" id="SSF50965">
    <property type="entry name" value="Galactose oxidase, central domain"/>
    <property type="match status" value="1"/>
</dbReference>
<dbReference type="OrthoDB" id="432528at2759"/>
<name>A0A433U751_ELYCH</name>
<dbReference type="STRING" id="188477.A0A433U751"/>
<sequence length="472" mass="53821">MNKNVSMKPLTSLQSWVSCKILPDNNEGPITPDAIYCPGRVGHVAVCIRDELFVWGGYYQNEQWGTVYCKKAEVWVYSLDRDRWSRYFPRGAGSRHSSGSCSTMVWPYWYVLCGYLARGYTNIIWRLNMLTCTFESVRPQGDAISPRDKTVAWALDSRIFVLGGYGSVPLMCHIWDAEEDIYVREPMIEEDRGWLDQLAAFDTLTQTWALVETRGVSPLPRAAHSAVRVDMAVYIFGGRLAGVRMSDLHRLDLQSFTWSGALACNGDGPEGRSWHTMTRINEKNVILMGGYSDSNEILDDLWMLNVESLTWSLLQQHTQMPRLWHTACTNSMGDLLIFGGCTNNILDIASPMESSGDVLTVRLEPYSLERLSMHVLWKSRPGSWASWRSLPRNFRNWLEQREKAGWEMNRMIYRCQAYSMYGPSLTQLSVLQPGQADLINKSIVDIVELELEKQKDSQDKSTVDDSGIPYVQ</sequence>
<dbReference type="Proteomes" id="UP000271974">
    <property type="component" value="Unassembled WGS sequence"/>
</dbReference>
<dbReference type="Pfam" id="PF24681">
    <property type="entry name" value="Kelch_KLHDC2_KLHL20_DRC7"/>
    <property type="match status" value="2"/>
</dbReference>
<protein>
    <submittedName>
        <fullName evidence="3">Uncharacterized protein</fullName>
    </submittedName>
</protein>